<dbReference type="GO" id="GO:0003677">
    <property type="term" value="F:DNA binding"/>
    <property type="evidence" value="ECO:0007669"/>
    <property type="project" value="UniProtKB-KW"/>
</dbReference>
<dbReference type="InterPro" id="IPR036286">
    <property type="entry name" value="LexA/Signal_pep-like_sf"/>
</dbReference>
<dbReference type="PROSITE" id="PS50943">
    <property type="entry name" value="HTH_CROC1"/>
    <property type="match status" value="1"/>
</dbReference>
<evidence type="ECO:0000313" key="6">
    <source>
        <dbReference type="Proteomes" id="UP000269374"/>
    </source>
</evidence>
<keyword evidence="1" id="KW-0805">Transcription regulation</keyword>
<reference evidence="5 6" key="1">
    <citation type="submission" date="2018-09" db="EMBL/GenBank/DDBJ databases">
        <title>Genome sequencing of strain 1JSPR-7.</title>
        <authorList>
            <person name="Heo J."/>
            <person name="Kim S.-J."/>
            <person name="Kwon S.-W."/>
        </authorList>
    </citation>
    <scope>NUCLEOTIDE SEQUENCE [LARGE SCALE GENOMIC DNA]</scope>
    <source>
        <strain evidence="5 6">1JSPR-7</strain>
    </source>
</reference>
<dbReference type="Gene3D" id="1.10.260.40">
    <property type="entry name" value="lambda repressor-like DNA-binding domains"/>
    <property type="match status" value="1"/>
</dbReference>
<dbReference type="KEGG" id="lact:D7I46_04250"/>
<dbReference type="InterPro" id="IPR001387">
    <property type="entry name" value="Cro/C1-type_HTH"/>
</dbReference>
<protein>
    <submittedName>
        <fullName evidence="5">XRE family transcriptional regulator</fullName>
    </submittedName>
</protein>
<keyword evidence="2" id="KW-0238">DNA-binding</keyword>
<accession>A0A387BE86</accession>
<dbReference type="AlphaFoldDB" id="A0A387BE86"/>
<proteinExistence type="predicted"/>
<dbReference type="InterPro" id="IPR010982">
    <property type="entry name" value="Lambda_DNA-bd_dom_sf"/>
</dbReference>
<dbReference type="PANTHER" id="PTHR40661:SF3">
    <property type="entry name" value="FELS-1 PROPHAGE TRANSCRIPTIONAL REGULATOR"/>
    <property type="match status" value="1"/>
</dbReference>
<dbReference type="OrthoDB" id="2475196at2"/>
<organism evidence="5 6">
    <name type="scientific">Lactococcus allomyrinae</name>
    <dbReference type="NCBI Taxonomy" id="2419773"/>
    <lineage>
        <taxon>Bacteria</taxon>
        <taxon>Bacillati</taxon>
        <taxon>Bacillota</taxon>
        <taxon>Bacilli</taxon>
        <taxon>Lactobacillales</taxon>
        <taxon>Streptococcaceae</taxon>
        <taxon>Lactococcus</taxon>
    </lineage>
</organism>
<evidence type="ECO:0000256" key="2">
    <source>
        <dbReference type="ARBA" id="ARBA00023125"/>
    </source>
</evidence>
<dbReference type="SUPFAM" id="SSF47413">
    <property type="entry name" value="lambda repressor-like DNA-binding domains"/>
    <property type="match status" value="1"/>
</dbReference>
<name>A0A387BE86_9LACT</name>
<gene>
    <name evidence="5" type="ORF">D7I46_04250</name>
</gene>
<dbReference type="CDD" id="cd00093">
    <property type="entry name" value="HTH_XRE"/>
    <property type="match status" value="1"/>
</dbReference>
<evidence type="ECO:0000256" key="3">
    <source>
        <dbReference type="ARBA" id="ARBA00023163"/>
    </source>
</evidence>
<evidence type="ECO:0000313" key="5">
    <source>
        <dbReference type="EMBL" id="AYG00372.1"/>
    </source>
</evidence>
<keyword evidence="6" id="KW-1185">Reference proteome</keyword>
<evidence type="ECO:0000256" key="1">
    <source>
        <dbReference type="ARBA" id="ARBA00023015"/>
    </source>
</evidence>
<evidence type="ECO:0000259" key="4">
    <source>
        <dbReference type="PROSITE" id="PS50943"/>
    </source>
</evidence>
<dbReference type="Pfam" id="PF00717">
    <property type="entry name" value="Peptidase_S24"/>
    <property type="match status" value="1"/>
</dbReference>
<dbReference type="CDD" id="cd06529">
    <property type="entry name" value="S24_LexA-like"/>
    <property type="match status" value="1"/>
</dbReference>
<dbReference type="Proteomes" id="UP000269374">
    <property type="component" value="Chromosome"/>
</dbReference>
<dbReference type="RefSeq" id="WP_120771760.1">
    <property type="nucleotide sequence ID" value="NZ_CP032627.1"/>
</dbReference>
<dbReference type="InterPro" id="IPR039418">
    <property type="entry name" value="LexA-like"/>
</dbReference>
<keyword evidence="3" id="KW-0804">Transcription</keyword>
<dbReference type="PANTHER" id="PTHR40661">
    <property type="match status" value="1"/>
</dbReference>
<sequence>MNFGKNLKQLRINAKLTQSQLAEQLGMKQSAYVLWEQKESNPTLELLAKLSEIYELSIEELIKKTDYSTEKQLLKNYRLLTEEQQESVINFTDFLIEQNKSNIIELKTYSRNSLYYAIVEDEELSAGTGNSVNNTGGYYKAYTTIPLSRYDGAARVKGESMEPKFPNFSIATFLHTGFGRSGDIYAIAEGDLGEEQLYIKQVFEEKDCFRIHSLNPDPQYKDFYLGQADNFRIIGPVVDHFEEIEEAQIED</sequence>
<dbReference type="EMBL" id="CP032627">
    <property type="protein sequence ID" value="AYG00372.1"/>
    <property type="molecule type" value="Genomic_DNA"/>
</dbReference>
<dbReference type="SUPFAM" id="SSF51306">
    <property type="entry name" value="LexA/Signal peptidase"/>
    <property type="match status" value="1"/>
</dbReference>
<dbReference type="Pfam" id="PF01381">
    <property type="entry name" value="HTH_3"/>
    <property type="match status" value="1"/>
</dbReference>
<feature type="domain" description="HTH cro/C1-type" evidence="4">
    <location>
        <begin position="7"/>
        <end position="61"/>
    </location>
</feature>
<dbReference type="Gene3D" id="2.10.109.10">
    <property type="entry name" value="Umud Fragment, subunit A"/>
    <property type="match status" value="1"/>
</dbReference>
<dbReference type="SMART" id="SM00530">
    <property type="entry name" value="HTH_XRE"/>
    <property type="match status" value="1"/>
</dbReference>
<dbReference type="InterPro" id="IPR015927">
    <property type="entry name" value="Peptidase_S24_S26A/B/C"/>
</dbReference>